<evidence type="ECO:0000259" key="3">
    <source>
        <dbReference type="Pfam" id="PF07859"/>
    </source>
</evidence>
<accession>A0A0V0H4F6</accession>
<dbReference type="InterPro" id="IPR029058">
    <property type="entry name" value="AB_hydrolase_fold"/>
</dbReference>
<feature type="active site" evidence="2">
    <location>
        <position position="27"/>
    </location>
</feature>
<dbReference type="PANTHER" id="PTHR23024">
    <property type="entry name" value="ARYLACETAMIDE DEACETYLASE"/>
    <property type="match status" value="1"/>
</dbReference>
<reference evidence="4" key="1">
    <citation type="submission" date="2015-12" db="EMBL/GenBank/DDBJ databases">
        <title>Gene expression during late stages of embryo sac development: a critical building block for successful pollen-pistil interactions.</title>
        <authorList>
            <person name="Liu Y."/>
            <person name="Joly V."/>
            <person name="Sabar M."/>
            <person name="Matton D.P."/>
        </authorList>
    </citation>
    <scope>NUCLEOTIDE SEQUENCE</scope>
</reference>
<dbReference type="Pfam" id="PF07859">
    <property type="entry name" value="Abhydrolase_3"/>
    <property type="match status" value="1"/>
</dbReference>
<dbReference type="AlphaFoldDB" id="A0A0V0H4F6"/>
<dbReference type="Gene3D" id="3.40.50.1820">
    <property type="entry name" value="alpha/beta hydrolase"/>
    <property type="match status" value="1"/>
</dbReference>
<dbReference type="PROSITE" id="PS01174">
    <property type="entry name" value="LIPASE_GDXG_SER"/>
    <property type="match status" value="1"/>
</dbReference>
<dbReference type="InterPro" id="IPR033140">
    <property type="entry name" value="Lipase_GDXG_put_SER_AS"/>
</dbReference>
<dbReference type="EMBL" id="GEDG01026585">
    <property type="protein sequence ID" value="JAP14422.1"/>
    <property type="molecule type" value="Transcribed_RNA"/>
</dbReference>
<organism evidence="4">
    <name type="scientific">Solanum chacoense</name>
    <name type="common">Chaco potato</name>
    <dbReference type="NCBI Taxonomy" id="4108"/>
    <lineage>
        <taxon>Eukaryota</taxon>
        <taxon>Viridiplantae</taxon>
        <taxon>Streptophyta</taxon>
        <taxon>Embryophyta</taxon>
        <taxon>Tracheophyta</taxon>
        <taxon>Spermatophyta</taxon>
        <taxon>Magnoliopsida</taxon>
        <taxon>eudicotyledons</taxon>
        <taxon>Gunneridae</taxon>
        <taxon>Pentapetalae</taxon>
        <taxon>asterids</taxon>
        <taxon>lamiids</taxon>
        <taxon>Solanales</taxon>
        <taxon>Solanaceae</taxon>
        <taxon>Solanoideae</taxon>
        <taxon>Solaneae</taxon>
        <taxon>Solanum</taxon>
    </lineage>
</organism>
<proteinExistence type="inferred from homology"/>
<protein>
    <submittedName>
        <fullName evidence="4">Putative ovule protein</fullName>
    </submittedName>
</protein>
<dbReference type="InterPro" id="IPR013094">
    <property type="entry name" value="AB_hydrolase_3"/>
</dbReference>
<comment type="similarity">
    <text evidence="1">Belongs to the 'GDXG' lipolytic enzyme family.</text>
</comment>
<dbReference type="PANTHER" id="PTHR23024:SF614">
    <property type="entry name" value="CARBOXYLESTERASE 12-RELATED"/>
    <property type="match status" value="1"/>
</dbReference>
<sequence>MKWVSQGSEPWLKSYADFSRVFLSGDSSGANIAHNMMLRASIDEDDKLEVGDSLNLVGMALIHPYFGNNEPDRIWSYICPENPNTDDPRCNPAAHPSLLSKLVCSNILICTAEKDFIRDRGWTYYEALKKCGWKGEVEIKEAQGEQHVFHLNNRTCDKAKVLMKWLADFFQQSS</sequence>
<dbReference type="SUPFAM" id="SSF53474">
    <property type="entry name" value="alpha/beta-Hydrolases"/>
    <property type="match status" value="1"/>
</dbReference>
<evidence type="ECO:0000256" key="2">
    <source>
        <dbReference type="PROSITE-ProRule" id="PRU10038"/>
    </source>
</evidence>
<dbReference type="GO" id="GO:0016787">
    <property type="term" value="F:hydrolase activity"/>
    <property type="evidence" value="ECO:0007669"/>
    <property type="project" value="InterPro"/>
</dbReference>
<feature type="domain" description="Alpha/beta hydrolase fold-3" evidence="3">
    <location>
        <begin position="2"/>
        <end position="150"/>
    </location>
</feature>
<evidence type="ECO:0000313" key="4">
    <source>
        <dbReference type="EMBL" id="JAP14422.1"/>
    </source>
</evidence>
<name>A0A0V0H4F6_SOLCH</name>
<dbReference type="InterPro" id="IPR050466">
    <property type="entry name" value="Carboxylest/Gibb_receptor"/>
</dbReference>
<evidence type="ECO:0000256" key="1">
    <source>
        <dbReference type="ARBA" id="ARBA00010515"/>
    </source>
</evidence>